<feature type="transmembrane region" description="Helical" evidence="1">
    <location>
        <begin position="166"/>
        <end position="189"/>
    </location>
</feature>
<evidence type="ECO:0000313" key="2">
    <source>
        <dbReference type="EMBL" id="TBT82495.1"/>
    </source>
</evidence>
<keyword evidence="3" id="KW-1185">Reference proteome</keyword>
<sequence>MTVHTASVPAPAAAPVRAARVASNETSGRALARAVAVETRKLVNTRTGPVLIAAAALLSGAFAGGRALFPTTGTDFGHLASMAVVPASMISMVLAVLLVAGEFSARTASVTLTLDPRRGRLVLAKILTVLGLSVVATTLAVVAAALVMVVAPLITGVTLAWTFDVASLAVVAGNGAFLVLAGFAWALALRNAAAPIAFLLVWPTVAMLVGSISDTAARAMAFVAVDPLYELLPDAAVVGPLAVVVAAMVWIVAPGTVGTLRLLRDDL</sequence>
<feature type="transmembrane region" description="Helical" evidence="1">
    <location>
        <begin position="81"/>
        <end position="100"/>
    </location>
</feature>
<organism evidence="2 3">
    <name type="scientific">Propioniciclava sinopodophylli</name>
    <dbReference type="NCBI Taxonomy" id="1837344"/>
    <lineage>
        <taxon>Bacteria</taxon>
        <taxon>Bacillati</taxon>
        <taxon>Actinomycetota</taxon>
        <taxon>Actinomycetes</taxon>
        <taxon>Propionibacteriales</taxon>
        <taxon>Propionibacteriaceae</taxon>
        <taxon>Propioniciclava</taxon>
    </lineage>
</organism>
<comment type="caution">
    <text evidence="2">The sequence shown here is derived from an EMBL/GenBank/DDBJ whole genome shotgun (WGS) entry which is preliminary data.</text>
</comment>
<protein>
    <submittedName>
        <fullName evidence="2">Uncharacterized protein</fullName>
    </submittedName>
</protein>
<gene>
    <name evidence="2" type="ORF">ET989_14365</name>
</gene>
<keyword evidence="1" id="KW-0472">Membrane</keyword>
<dbReference type="OrthoDB" id="3822725at2"/>
<feature type="transmembrane region" description="Helical" evidence="1">
    <location>
        <begin position="237"/>
        <end position="263"/>
    </location>
</feature>
<dbReference type="EMBL" id="SDMQ01000023">
    <property type="protein sequence ID" value="TBT82495.1"/>
    <property type="molecule type" value="Genomic_DNA"/>
</dbReference>
<dbReference type="Proteomes" id="UP000292373">
    <property type="component" value="Unassembled WGS sequence"/>
</dbReference>
<keyword evidence="1" id="KW-0812">Transmembrane</keyword>
<feature type="transmembrane region" description="Helical" evidence="1">
    <location>
        <begin position="121"/>
        <end position="154"/>
    </location>
</feature>
<dbReference type="AlphaFoldDB" id="A0A4Q9KAV9"/>
<keyword evidence="1" id="KW-1133">Transmembrane helix</keyword>
<proteinExistence type="predicted"/>
<reference evidence="2 3" key="1">
    <citation type="submission" date="2019-01" db="EMBL/GenBank/DDBJ databases">
        <title>Lactibacter flavus gen. nov., sp. nov., a novel bacterium of the family Propionibacteriaceae isolated from raw milk and dairy products.</title>
        <authorList>
            <person name="Huptas C."/>
            <person name="Wenning M."/>
            <person name="Breitenwieser F."/>
            <person name="Doll E."/>
            <person name="Von Neubeck M."/>
            <person name="Busse H.-J."/>
            <person name="Scherer S."/>
        </authorList>
    </citation>
    <scope>NUCLEOTIDE SEQUENCE [LARGE SCALE GENOMIC DNA]</scope>
    <source>
        <strain evidence="2 3">KCTC 33808</strain>
    </source>
</reference>
<name>A0A4Q9KAV9_9ACTN</name>
<feature type="transmembrane region" description="Helical" evidence="1">
    <location>
        <begin position="50"/>
        <end position="69"/>
    </location>
</feature>
<evidence type="ECO:0000313" key="3">
    <source>
        <dbReference type="Proteomes" id="UP000292373"/>
    </source>
</evidence>
<accession>A0A4Q9KAV9</accession>
<feature type="transmembrane region" description="Helical" evidence="1">
    <location>
        <begin position="196"/>
        <end position="217"/>
    </location>
</feature>
<dbReference type="RefSeq" id="WP_131170187.1">
    <property type="nucleotide sequence ID" value="NZ_CANLBI010000016.1"/>
</dbReference>
<evidence type="ECO:0000256" key="1">
    <source>
        <dbReference type="SAM" id="Phobius"/>
    </source>
</evidence>